<gene>
    <name evidence="2" type="ORF">BCR32DRAFT_208956</name>
</gene>
<comment type="caution">
    <text evidence="2">The sequence shown here is derived from an EMBL/GenBank/DDBJ whole genome shotgun (WGS) entry which is preliminary data.</text>
</comment>
<dbReference type="InterPro" id="IPR029052">
    <property type="entry name" value="Metallo-depent_PP-like"/>
</dbReference>
<name>A0A1Y1WSX7_9FUNG</name>
<proteinExistence type="predicted"/>
<dbReference type="PANTHER" id="PTHR46546:SF4">
    <property type="entry name" value="SHEWANELLA-LIKE PROTEIN PHOSPHATASE 1"/>
    <property type="match status" value="1"/>
</dbReference>
<dbReference type="STRING" id="1754192.A0A1Y1WSX7"/>
<sequence>MEDKVDEIEEEEEESLLNECISSSKFIRSLIHRKDKLIVKEKLPFNSKFKRTVVVGDIHGDYKKLVEVLRQAKLIDSKNNWIGKDAVLVQVGDLMDRGDDTKKVLDLMIKIKKQATNNVFILLGNHELLNLGYDYSDTTKGDIESFGGLSQRYKEFSINGKYGNLLRKEMNITMILDDNLYVHAGLLPKYAKIGMDQMNERAHTALINSDVPEEEFNYDLPLFDEEVFGIRGGPIWDRSLAEDTEEEVCEKLEETLKITNAKRMIIGHTVQKFGAINTKCENKLILIDVGLTRRYGGYFGYLEMLNNKGEIWARYEKKN</sequence>
<evidence type="ECO:0000313" key="2">
    <source>
        <dbReference type="EMBL" id="ORX76552.1"/>
    </source>
</evidence>
<dbReference type="OrthoDB" id="5976022at2759"/>
<evidence type="ECO:0000313" key="3">
    <source>
        <dbReference type="Proteomes" id="UP000193944"/>
    </source>
</evidence>
<reference evidence="2 3" key="2">
    <citation type="submission" date="2016-08" db="EMBL/GenBank/DDBJ databases">
        <title>Pervasive Adenine N6-methylation of Active Genes in Fungi.</title>
        <authorList>
            <consortium name="DOE Joint Genome Institute"/>
            <person name="Mondo S.J."/>
            <person name="Dannebaum R.O."/>
            <person name="Kuo R.C."/>
            <person name="Labutti K."/>
            <person name="Haridas S."/>
            <person name="Kuo A."/>
            <person name="Salamov A."/>
            <person name="Ahrendt S.R."/>
            <person name="Lipzen A."/>
            <person name="Sullivan W."/>
            <person name="Andreopoulos W.B."/>
            <person name="Clum A."/>
            <person name="Lindquist E."/>
            <person name="Daum C."/>
            <person name="Ramamoorthy G.K."/>
            <person name="Gryganskyi A."/>
            <person name="Culley D."/>
            <person name="Magnuson J.K."/>
            <person name="James T.Y."/>
            <person name="O'Malley M.A."/>
            <person name="Stajich J.E."/>
            <person name="Spatafora J.W."/>
            <person name="Visel A."/>
            <person name="Grigoriev I.V."/>
        </authorList>
    </citation>
    <scope>NUCLEOTIDE SEQUENCE [LARGE SCALE GENOMIC DNA]</scope>
    <source>
        <strain evidence="2 3">S4</strain>
    </source>
</reference>
<dbReference type="InterPro" id="IPR004843">
    <property type="entry name" value="Calcineurin-like_PHP"/>
</dbReference>
<evidence type="ECO:0000259" key="1">
    <source>
        <dbReference type="Pfam" id="PF00149"/>
    </source>
</evidence>
<dbReference type="Gene3D" id="3.60.21.10">
    <property type="match status" value="1"/>
</dbReference>
<organism evidence="2 3">
    <name type="scientific">Anaeromyces robustus</name>
    <dbReference type="NCBI Taxonomy" id="1754192"/>
    <lineage>
        <taxon>Eukaryota</taxon>
        <taxon>Fungi</taxon>
        <taxon>Fungi incertae sedis</taxon>
        <taxon>Chytridiomycota</taxon>
        <taxon>Chytridiomycota incertae sedis</taxon>
        <taxon>Neocallimastigomycetes</taxon>
        <taxon>Neocallimastigales</taxon>
        <taxon>Neocallimastigaceae</taxon>
        <taxon>Anaeromyces</taxon>
    </lineage>
</organism>
<dbReference type="EMBL" id="MCFG01000292">
    <property type="protein sequence ID" value="ORX76552.1"/>
    <property type="molecule type" value="Genomic_DNA"/>
</dbReference>
<dbReference type="GO" id="GO:0016787">
    <property type="term" value="F:hydrolase activity"/>
    <property type="evidence" value="ECO:0007669"/>
    <property type="project" value="InterPro"/>
</dbReference>
<accession>A0A1Y1WSX7</accession>
<feature type="domain" description="Calcineurin-like phosphoesterase" evidence="1">
    <location>
        <begin position="51"/>
        <end position="271"/>
    </location>
</feature>
<dbReference type="Proteomes" id="UP000193944">
    <property type="component" value="Unassembled WGS sequence"/>
</dbReference>
<dbReference type="AlphaFoldDB" id="A0A1Y1WSX7"/>
<dbReference type="Pfam" id="PF00149">
    <property type="entry name" value="Metallophos"/>
    <property type="match status" value="1"/>
</dbReference>
<protein>
    <submittedName>
        <fullName evidence="2">Metallo-dependent phosphatase</fullName>
    </submittedName>
</protein>
<dbReference type="SUPFAM" id="SSF56300">
    <property type="entry name" value="Metallo-dependent phosphatases"/>
    <property type="match status" value="1"/>
</dbReference>
<reference evidence="2 3" key="1">
    <citation type="submission" date="2016-08" db="EMBL/GenBank/DDBJ databases">
        <title>A Parts List for Fungal Cellulosomes Revealed by Comparative Genomics.</title>
        <authorList>
            <consortium name="DOE Joint Genome Institute"/>
            <person name="Haitjema C.H."/>
            <person name="Gilmore S.P."/>
            <person name="Henske J.K."/>
            <person name="Solomon K.V."/>
            <person name="De Groot R."/>
            <person name="Kuo A."/>
            <person name="Mondo S.J."/>
            <person name="Salamov A.A."/>
            <person name="Labutti K."/>
            <person name="Zhao Z."/>
            <person name="Chiniquy J."/>
            <person name="Barry K."/>
            <person name="Brewer H.M."/>
            <person name="Purvine S.O."/>
            <person name="Wright A.T."/>
            <person name="Boxma B."/>
            <person name="Van Alen T."/>
            <person name="Hackstein J.H."/>
            <person name="Baker S.E."/>
            <person name="Grigoriev I.V."/>
            <person name="O'Malley M.A."/>
        </authorList>
    </citation>
    <scope>NUCLEOTIDE SEQUENCE [LARGE SCALE GENOMIC DNA]</scope>
    <source>
        <strain evidence="2 3">S4</strain>
    </source>
</reference>
<dbReference type="PANTHER" id="PTHR46546">
    <property type="entry name" value="SHEWANELLA-LIKE PROTEIN PHOSPHATASE 1"/>
    <property type="match status" value="1"/>
</dbReference>
<keyword evidence="3" id="KW-1185">Reference proteome</keyword>